<dbReference type="OrthoDB" id="338614at2759"/>
<dbReference type="SUPFAM" id="SSF57667">
    <property type="entry name" value="beta-beta-alpha zinc fingers"/>
    <property type="match status" value="3"/>
</dbReference>
<proteinExistence type="predicted"/>
<dbReference type="InterPro" id="IPR000594">
    <property type="entry name" value="ThiF_NAD_FAD-bd"/>
</dbReference>
<gene>
    <name evidence="4" type="ORF">ASIM_LOCUS11650</name>
</gene>
<accession>A0A0M3JVD4</accession>
<dbReference type="PROSITE" id="PS50157">
    <property type="entry name" value="ZINC_FINGER_C2H2_2"/>
    <property type="match status" value="4"/>
</dbReference>
<dbReference type="GO" id="GO:0008270">
    <property type="term" value="F:zinc ion binding"/>
    <property type="evidence" value="ECO:0007669"/>
    <property type="project" value="UniProtKB-KW"/>
</dbReference>
<dbReference type="PANTHER" id="PTHR10953">
    <property type="entry name" value="UBIQUITIN-ACTIVATING ENZYME E1"/>
    <property type="match status" value="1"/>
</dbReference>
<feature type="region of interest" description="Disordered" evidence="2">
    <location>
        <begin position="544"/>
        <end position="563"/>
    </location>
</feature>
<evidence type="ECO:0000313" key="5">
    <source>
        <dbReference type="Proteomes" id="UP000267096"/>
    </source>
</evidence>
<dbReference type="Gene3D" id="3.40.50.720">
    <property type="entry name" value="NAD(P)-binding Rossmann-like Domain"/>
    <property type="match status" value="1"/>
</dbReference>
<dbReference type="Gene3D" id="3.40.140.100">
    <property type="entry name" value="Ubiquitin-like modifier-activating enzyme ATG7 C-terminal domain"/>
    <property type="match status" value="1"/>
</dbReference>
<dbReference type="Pfam" id="PF00899">
    <property type="entry name" value="ThiF"/>
    <property type="match status" value="1"/>
</dbReference>
<dbReference type="GO" id="GO:0019778">
    <property type="term" value="F:Atg12 activating enzyme activity"/>
    <property type="evidence" value="ECO:0007669"/>
    <property type="project" value="TreeGrafter"/>
</dbReference>
<dbReference type="SMART" id="SM00355">
    <property type="entry name" value="ZnF_C2H2"/>
    <property type="match status" value="6"/>
</dbReference>
<keyword evidence="1" id="KW-0479">Metal-binding</keyword>
<keyword evidence="1" id="KW-0863">Zinc-finger</keyword>
<reference evidence="6" key="1">
    <citation type="submission" date="2017-02" db="UniProtKB">
        <authorList>
            <consortium name="WormBaseParasite"/>
        </authorList>
    </citation>
    <scope>IDENTIFICATION</scope>
</reference>
<feature type="region of interest" description="Disordered" evidence="2">
    <location>
        <begin position="857"/>
        <end position="879"/>
    </location>
</feature>
<dbReference type="InterPro" id="IPR042523">
    <property type="entry name" value="Atg7_N_2"/>
</dbReference>
<dbReference type="EMBL" id="UYRR01031090">
    <property type="protein sequence ID" value="VDK45522.1"/>
    <property type="molecule type" value="Genomic_DNA"/>
</dbReference>
<keyword evidence="5" id="KW-1185">Reference proteome</keyword>
<dbReference type="InterPro" id="IPR013087">
    <property type="entry name" value="Znf_C2H2_type"/>
</dbReference>
<evidence type="ECO:0000313" key="4">
    <source>
        <dbReference type="EMBL" id="VDK45522.1"/>
    </source>
</evidence>
<dbReference type="Gene3D" id="3.40.140.70">
    <property type="entry name" value="Ubiquitin-like modifier-activating enzyme ATG7 N-terminal domain"/>
    <property type="match status" value="1"/>
</dbReference>
<evidence type="ECO:0000259" key="3">
    <source>
        <dbReference type="PROSITE" id="PS50157"/>
    </source>
</evidence>
<dbReference type="Pfam" id="PF00096">
    <property type="entry name" value="zf-C2H2"/>
    <property type="match status" value="1"/>
</dbReference>
<organism evidence="6">
    <name type="scientific">Anisakis simplex</name>
    <name type="common">Herring worm</name>
    <dbReference type="NCBI Taxonomy" id="6269"/>
    <lineage>
        <taxon>Eukaryota</taxon>
        <taxon>Metazoa</taxon>
        <taxon>Ecdysozoa</taxon>
        <taxon>Nematoda</taxon>
        <taxon>Chromadorea</taxon>
        <taxon>Rhabditida</taxon>
        <taxon>Spirurina</taxon>
        <taxon>Ascaridomorpha</taxon>
        <taxon>Ascaridoidea</taxon>
        <taxon>Anisakidae</taxon>
        <taxon>Anisakis</taxon>
        <taxon>Anisakis simplex complex</taxon>
    </lineage>
</organism>
<feature type="compositionally biased region" description="Low complexity" evidence="2">
    <location>
        <begin position="857"/>
        <end position="868"/>
    </location>
</feature>
<dbReference type="InterPro" id="IPR032197">
    <property type="entry name" value="Atg7_N"/>
</dbReference>
<feature type="domain" description="C2H2-type" evidence="3">
    <location>
        <begin position="812"/>
        <end position="840"/>
    </location>
</feature>
<evidence type="ECO:0000256" key="1">
    <source>
        <dbReference type="PROSITE-ProRule" id="PRU00042"/>
    </source>
</evidence>
<dbReference type="GO" id="GO:0000407">
    <property type="term" value="C:phagophore assembly site"/>
    <property type="evidence" value="ECO:0007669"/>
    <property type="project" value="TreeGrafter"/>
</dbReference>
<name>A0A0M3JVD4_ANISI</name>
<dbReference type="WBParaSite" id="ASIM_0001218401-mRNA-1">
    <property type="protein sequence ID" value="ASIM_0001218401-mRNA-1"/>
    <property type="gene ID" value="ASIM_0001218401"/>
</dbReference>
<evidence type="ECO:0000256" key="2">
    <source>
        <dbReference type="SAM" id="MobiDB-lite"/>
    </source>
</evidence>
<feature type="domain" description="C2H2-type" evidence="3">
    <location>
        <begin position="945"/>
        <end position="972"/>
    </location>
</feature>
<dbReference type="Proteomes" id="UP000267096">
    <property type="component" value="Unassembled WGS sequence"/>
</dbReference>
<dbReference type="GO" id="GO:0000045">
    <property type="term" value="P:autophagosome assembly"/>
    <property type="evidence" value="ECO:0007669"/>
    <property type="project" value="TreeGrafter"/>
</dbReference>
<evidence type="ECO:0000313" key="6">
    <source>
        <dbReference type="WBParaSite" id="ASIM_0001218401-mRNA-1"/>
    </source>
</evidence>
<feature type="domain" description="C2H2-type" evidence="3">
    <location>
        <begin position="1011"/>
        <end position="1039"/>
    </location>
</feature>
<protein>
    <submittedName>
        <fullName evidence="6">Ubiquitin-like modifier-activating enzyme ATG7 (inferred by orthology to a human protein)</fullName>
    </submittedName>
</protein>
<dbReference type="InterPro" id="IPR035985">
    <property type="entry name" value="Ubiquitin-activating_enz"/>
</dbReference>
<dbReference type="GO" id="GO:0006995">
    <property type="term" value="P:cellular response to nitrogen starvation"/>
    <property type="evidence" value="ECO:0007669"/>
    <property type="project" value="TreeGrafter"/>
</dbReference>
<dbReference type="PANTHER" id="PTHR10953:SF3">
    <property type="entry name" value="UBIQUITIN-LIKE MODIFIER-ACTIVATING ENZYME ATG7"/>
    <property type="match status" value="1"/>
</dbReference>
<dbReference type="PROSITE" id="PS00028">
    <property type="entry name" value="ZINC_FINGER_C2H2_1"/>
    <property type="match status" value="5"/>
</dbReference>
<dbReference type="GO" id="GO:0019779">
    <property type="term" value="F:Atg8 activating enzyme activity"/>
    <property type="evidence" value="ECO:0007669"/>
    <property type="project" value="TreeGrafter"/>
</dbReference>
<dbReference type="SUPFAM" id="SSF69572">
    <property type="entry name" value="Activating enzymes of the ubiquitin-like proteins"/>
    <property type="match status" value="1"/>
</dbReference>
<reference evidence="4 5" key="2">
    <citation type="submission" date="2018-11" db="EMBL/GenBank/DDBJ databases">
        <authorList>
            <consortium name="Pathogen Informatics"/>
        </authorList>
    </citation>
    <scope>NUCLEOTIDE SEQUENCE [LARGE SCALE GENOMIC DNA]</scope>
</reference>
<feature type="domain" description="C2H2-type" evidence="3">
    <location>
        <begin position="784"/>
        <end position="811"/>
    </location>
</feature>
<dbReference type="InterPro" id="IPR036236">
    <property type="entry name" value="Znf_C2H2_sf"/>
</dbReference>
<feature type="region of interest" description="Disordered" evidence="2">
    <location>
        <begin position="892"/>
        <end position="913"/>
    </location>
</feature>
<dbReference type="InterPro" id="IPR042522">
    <property type="entry name" value="Atg7_N_1"/>
</dbReference>
<keyword evidence="1" id="KW-0862">Zinc</keyword>
<sequence>MSDGISFMPLSTFIDPSFWNELNRKKLNEWKLDETPQPIFASYCNFDQPSSTSRLSLSFDAFSDEDSLSRSIGINYVKGRVHLLNTDVAFKKLDRRAVLLQCGDKVCYLSVSMISSQIMSIKKLITDGFENEGSDMFSSLTTFHLTIFAWLHHNKCSFIQDLKHYHYWFWNCQPALLYPHKLKLLGAIVPVNEEKQAELRSFSILFNGLPFVLFDETDEVVGDIGPVSMQQFFGISKSNRLKSASVKIVFLDPSTHPQVPGWPLRNILAAIAYHFREWRDAHFIAYRANPKLPSINLNIGWSRLDSDEDFLSAEPIGWERSERGTLEPVFVDMSSTFDPIKIVDEGVRLNLSLIRWRLVPEIKLERFSALRCLMLGSGTLGCNVARLLLGWGVKRIVFVDNANVSFSNPVRQSLFEFDDAIGGGKSKALAASEKLHRIVPSVDTDYVDMKIPMPGHSVAEKDMEKVRESVTKLEGLIKQSDVVFLVMDSREARWLPTLLSRIHGKLTISVAMGFDSYVVIRHGLSIPVDRSAAETISCEDIFESGDSTDTESSSKLLSGMNASRRAGDQSSAAYDESYEKAFTADDLVIPGSELGCYFCSDVTAPGNSILDRTLDQQCTVSRAGVSMIAAGMAVELLASVLQHPKLGLAPARIGEIDDNSSALGATPHQIRGFLSRFHQMTPTVRRFDRCVACGEAVVNAYREQQTDFILKVLNEPKHLETISGLEQLQASTEQMRIEFDDDDLSSSSVQYLTKHCQRVHSSKRDANVDSSNGTTVEQSNNGALSCSMCSKSFLYLSQLCRHQLSHLNVREHECAHCWAKFVQKSHLEMHIARKHAAVAEAGNRRVDAERTTTIASTLTVSSSSSSSSDDCDSASDITHPDNQETVVAIQRSSYKTTTDSEEASTSHPNKSNNLTEALSTTVVPGQPRILCIFYNLFMSRNHTKWKCWKCGQQFVSKSLFYEHMDRHDPSRIHQCTICQRRYDRWFYSIARFRGATELKTHEQSHSGRGTFLCVRCNAIFIQRTQLERHIARVHNSRRQCLSCAENFSSIAQYCSHMRIIHAMITCAYCGAEMESDSKRHRELFHWRRLPKPRAQTTVHVSHFTQSSDCSANNNEQEQKAMLMLIVLLDDHQTAVGDDGSIDVHKGFPPGLVQAFPALANLQIRVTDFAIEEALKSIVLSFPIEADVEHDPQMADFIHTPIFIDFRDN</sequence>
<dbReference type="Gene3D" id="3.30.160.60">
    <property type="entry name" value="Classic Zinc Finger"/>
    <property type="match status" value="3"/>
</dbReference>
<dbReference type="Pfam" id="PF16420">
    <property type="entry name" value="ATG7_N"/>
    <property type="match status" value="1"/>
</dbReference>
<dbReference type="GO" id="GO:0000422">
    <property type="term" value="P:autophagy of mitochondrion"/>
    <property type="evidence" value="ECO:0007669"/>
    <property type="project" value="TreeGrafter"/>
</dbReference>
<dbReference type="GO" id="GO:0034727">
    <property type="term" value="P:piecemeal microautophagy of the nucleus"/>
    <property type="evidence" value="ECO:0007669"/>
    <property type="project" value="TreeGrafter"/>
</dbReference>
<dbReference type="AlphaFoldDB" id="A0A0M3JVD4"/>
<dbReference type="InterPro" id="IPR045886">
    <property type="entry name" value="ThiF/MoeB/HesA"/>
</dbReference>
<dbReference type="GO" id="GO:0032446">
    <property type="term" value="P:protein modification by small protein conjugation"/>
    <property type="evidence" value="ECO:0007669"/>
    <property type="project" value="TreeGrafter"/>
</dbReference>